<dbReference type="GeneID" id="3854881"/>
<dbReference type="Gene3D" id="3.20.20.70">
    <property type="entry name" value="Aldolase class I"/>
    <property type="match status" value="1"/>
</dbReference>
<evidence type="ECO:0000313" key="3">
    <source>
        <dbReference type="Proteomes" id="UP000248557"/>
    </source>
</evidence>
<name>A0A328Q2A8_9EURY</name>
<protein>
    <recommendedName>
        <fullName evidence="1">DUS-like FMN-binding domain-containing protein</fullName>
    </recommendedName>
</protein>
<dbReference type="RefSeq" id="WP_011406975.1">
    <property type="nucleotide sequence ID" value="NZ_LR698975.1"/>
</dbReference>
<evidence type="ECO:0000259" key="1">
    <source>
        <dbReference type="Pfam" id="PF01207"/>
    </source>
</evidence>
<dbReference type="InterPro" id="IPR013785">
    <property type="entry name" value="Aldolase_TIM"/>
</dbReference>
<evidence type="ECO:0000313" key="2">
    <source>
        <dbReference type="EMBL" id="RAP02475.1"/>
    </source>
</evidence>
<dbReference type="InterPro" id="IPR035587">
    <property type="entry name" value="DUS-like_FMN-bd"/>
</dbReference>
<dbReference type="AlphaFoldDB" id="A0A328Q2A8"/>
<dbReference type="PANTHER" id="PTHR11082">
    <property type="entry name" value="TRNA-DIHYDROURIDINE SYNTHASE"/>
    <property type="match status" value="1"/>
</dbReference>
<accession>A0A328Q2A8</accession>
<dbReference type="SUPFAM" id="SSF51395">
    <property type="entry name" value="FMN-linked oxidoreductases"/>
    <property type="match status" value="1"/>
</dbReference>
<organism evidence="2 3">
    <name type="scientific">Methanosphaera stadtmanae</name>
    <dbReference type="NCBI Taxonomy" id="2317"/>
    <lineage>
        <taxon>Archaea</taxon>
        <taxon>Methanobacteriati</taxon>
        <taxon>Methanobacteriota</taxon>
        <taxon>Methanomada group</taxon>
        <taxon>Methanobacteria</taxon>
        <taxon>Methanobacteriales</taxon>
        <taxon>Methanobacteriaceae</taxon>
        <taxon>Methanosphaera</taxon>
    </lineage>
</organism>
<gene>
    <name evidence="2" type="ORF">CA615_07295</name>
</gene>
<dbReference type="EMBL" id="NGJK01000090">
    <property type="protein sequence ID" value="RAP02475.1"/>
    <property type="molecule type" value="Genomic_DNA"/>
</dbReference>
<dbReference type="PANTHER" id="PTHR11082:SF36">
    <property type="entry name" value="DUS-LIKE FMN-BINDING DOMAIN-CONTAINING PROTEIN"/>
    <property type="match status" value="1"/>
</dbReference>
<dbReference type="Pfam" id="PF01207">
    <property type="entry name" value="Dus"/>
    <property type="match status" value="1"/>
</dbReference>
<proteinExistence type="predicted"/>
<dbReference type="OMA" id="ELNCHCR"/>
<feature type="domain" description="DUS-like FMN-binding" evidence="1">
    <location>
        <begin position="97"/>
        <end position="234"/>
    </location>
</feature>
<reference evidence="2 3" key="1">
    <citation type="submission" date="2017-05" db="EMBL/GenBank/DDBJ databases">
        <title>Host range expansion of the Methanosphaera genus to humans and monogastric animals involves recent and extensive reduction in genome content.</title>
        <authorList>
            <person name="Hoedt E.C."/>
            <person name="Volmer J.G."/>
            <person name="Parks D.H."/>
            <person name="Rosewarne C.P."/>
            <person name="Denman S.E."/>
            <person name="Mcsweeney C.S."/>
            <person name="O Cuiv P."/>
            <person name="Hugenholtz P."/>
            <person name="Tyson G.W."/>
            <person name="Morrison M."/>
        </authorList>
    </citation>
    <scope>NUCLEOTIDE SEQUENCE [LARGE SCALE GENOMIC DNA]</scope>
    <source>
        <strain evidence="2 3">PA5</strain>
    </source>
</reference>
<comment type="caution">
    <text evidence="2">The sequence shown here is derived from an EMBL/GenBank/DDBJ whole genome shotgun (WGS) entry which is preliminary data.</text>
</comment>
<sequence>MNVLSAMAGICDGEFCKKFTKENIDIITLGGYNSDLETDTAGIENTKNNRQEFIIKPTELSSHISKQVEIIRNYNPSWQGLISVNLRGIKPESFRVVKNNKNIDILEINAHCRQEAVVKAGAGEGLLKDKKRLSQVLDEVSSYDMDVSVKIRANVCGVDTLEITKLIESYNIDYIHLDATNPGIMEADYEIIEEVSNNTEIHLIGNNSVTTHDDYMKMINSGADSVSVARAALNGNIQDIFY</sequence>
<dbReference type="Proteomes" id="UP000248557">
    <property type="component" value="Unassembled WGS sequence"/>
</dbReference>